<dbReference type="Pfam" id="PF13639">
    <property type="entry name" value="zf-RING_2"/>
    <property type="match status" value="1"/>
</dbReference>
<accession>A0A251UTI4</accession>
<evidence type="ECO:0000256" key="5">
    <source>
        <dbReference type="ARBA" id="ARBA00022771"/>
    </source>
</evidence>
<keyword evidence="6" id="KW-0833">Ubl conjugation pathway</keyword>
<dbReference type="InParanoid" id="A0A251UTI4"/>
<name>A0A251UTI4_HELAN</name>
<dbReference type="GO" id="GO:0061630">
    <property type="term" value="F:ubiquitin protein ligase activity"/>
    <property type="evidence" value="ECO:0000318"/>
    <property type="project" value="GO_Central"/>
</dbReference>
<keyword evidence="5 8" id="KW-0863">Zinc-finger</keyword>
<dbReference type="PANTHER" id="PTHR15710">
    <property type="entry name" value="E3 UBIQUITIN-PROTEIN LIGASE PRAJA"/>
    <property type="match status" value="1"/>
</dbReference>
<dbReference type="FunCoup" id="A0A251UTI4">
    <property type="interactions" value="1268"/>
</dbReference>
<dbReference type="GO" id="GO:0008270">
    <property type="term" value="F:zinc ion binding"/>
    <property type="evidence" value="ECO:0007669"/>
    <property type="project" value="UniProtKB-KW"/>
</dbReference>
<gene>
    <name evidence="11" type="ORF">HannXRQ_Chr05g0157871</name>
    <name evidence="10" type="ORF">HanXRQr2_Chr05g0232681</name>
</gene>
<evidence type="ECO:0000313" key="11">
    <source>
        <dbReference type="EMBL" id="OTG26369.1"/>
    </source>
</evidence>
<evidence type="ECO:0000256" key="2">
    <source>
        <dbReference type="ARBA" id="ARBA00012483"/>
    </source>
</evidence>
<evidence type="ECO:0000256" key="3">
    <source>
        <dbReference type="ARBA" id="ARBA00022679"/>
    </source>
</evidence>
<dbReference type="EMBL" id="CM007894">
    <property type="protein sequence ID" value="OTG26369.1"/>
    <property type="molecule type" value="Genomic_DNA"/>
</dbReference>
<evidence type="ECO:0000259" key="9">
    <source>
        <dbReference type="PROSITE" id="PS50089"/>
    </source>
</evidence>
<dbReference type="InterPro" id="IPR013083">
    <property type="entry name" value="Znf_RING/FYVE/PHD"/>
</dbReference>
<keyword evidence="12" id="KW-1185">Reference proteome</keyword>
<evidence type="ECO:0000256" key="8">
    <source>
        <dbReference type="PROSITE-ProRule" id="PRU00175"/>
    </source>
</evidence>
<evidence type="ECO:0000256" key="1">
    <source>
        <dbReference type="ARBA" id="ARBA00000900"/>
    </source>
</evidence>
<reference evidence="11" key="2">
    <citation type="submission" date="2017-02" db="EMBL/GenBank/DDBJ databases">
        <title>Sunflower complete genome.</title>
        <authorList>
            <person name="Langlade N."/>
            <person name="Munos S."/>
        </authorList>
    </citation>
    <scope>NUCLEOTIDE SEQUENCE [LARGE SCALE GENOMIC DNA]</scope>
    <source>
        <tissue evidence="11">Leaves</tissue>
    </source>
</reference>
<dbReference type="OMA" id="MANISCR"/>
<reference evidence="10" key="3">
    <citation type="submission" date="2020-06" db="EMBL/GenBank/DDBJ databases">
        <title>Helianthus annuus Genome sequencing and assembly Release 2.</title>
        <authorList>
            <person name="Gouzy J."/>
            <person name="Langlade N."/>
            <person name="Munos S."/>
        </authorList>
    </citation>
    <scope>NUCLEOTIDE SEQUENCE</scope>
    <source>
        <tissue evidence="10">Leaves</tissue>
    </source>
</reference>
<dbReference type="EC" id="2.3.2.27" evidence="2"/>
<feature type="domain" description="RING-type" evidence="9">
    <location>
        <begin position="337"/>
        <end position="378"/>
    </location>
</feature>
<dbReference type="SUPFAM" id="SSF57850">
    <property type="entry name" value="RING/U-box"/>
    <property type="match status" value="1"/>
</dbReference>
<protein>
    <recommendedName>
        <fullName evidence="2">RING-type E3 ubiquitin transferase</fullName>
        <ecNumber evidence="2">2.3.2.27</ecNumber>
    </recommendedName>
</protein>
<evidence type="ECO:0000313" key="12">
    <source>
        <dbReference type="Proteomes" id="UP000215914"/>
    </source>
</evidence>
<dbReference type="PROSITE" id="PS50089">
    <property type="entry name" value="ZF_RING_2"/>
    <property type="match status" value="1"/>
</dbReference>
<keyword evidence="3" id="KW-0808">Transferase</keyword>
<comment type="catalytic activity">
    <reaction evidence="1">
        <text>S-ubiquitinyl-[E2 ubiquitin-conjugating enzyme]-L-cysteine + [acceptor protein]-L-lysine = [E2 ubiquitin-conjugating enzyme]-L-cysteine + N(6)-ubiquitinyl-[acceptor protein]-L-lysine.</text>
        <dbReference type="EC" id="2.3.2.27"/>
    </reaction>
</comment>
<keyword evidence="4" id="KW-0479">Metal-binding</keyword>
<dbReference type="Gene3D" id="3.30.40.10">
    <property type="entry name" value="Zinc/RING finger domain, C3HC4 (zinc finger)"/>
    <property type="match status" value="1"/>
</dbReference>
<dbReference type="PANTHER" id="PTHR15710:SF108">
    <property type="entry name" value="OS03G0286100 PROTEIN"/>
    <property type="match status" value="1"/>
</dbReference>
<evidence type="ECO:0000313" key="10">
    <source>
        <dbReference type="EMBL" id="KAF5807352.1"/>
    </source>
</evidence>
<proteinExistence type="predicted"/>
<dbReference type="STRING" id="4232.A0A251UTI4"/>
<organism evidence="11 12">
    <name type="scientific">Helianthus annuus</name>
    <name type="common">Common sunflower</name>
    <dbReference type="NCBI Taxonomy" id="4232"/>
    <lineage>
        <taxon>Eukaryota</taxon>
        <taxon>Viridiplantae</taxon>
        <taxon>Streptophyta</taxon>
        <taxon>Embryophyta</taxon>
        <taxon>Tracheophyta</taxon>
        <taxon>Spermatophyta</taxon>
        <taxon>Magnoliopsida</taxon>
        <taxon>eudicotyledons</taxon>
        <taxon>Gunneridae</taxon>
        <taxon>Pentapetalae</taxon>
        <taxon>asterids</taxon>
        <taxon>campanulids</taxon>
        <taxon>Asterales</taxon>
        <taxon>Asteraceae</taxon>
        <taxon>Asteroideae</taxon>
        <taxon>Heliantheae alliance</taxon>
        <taxon>Heliantheae</taxon>
        <taxon>Helianthus</taxon>
    </lineage>
</organism>
<dbReference type="Gramene" id="mRNA:HanXRQr2_Chr05g0232681">
    <property type="protein sequence ID" value="CDS:HanXRQr2_Chr05g0232681.1"/>
    <property type="gene ID" value="HanXRQr2_Chr05g0232681"/>
</dbReference>
<dbReference type="InterPro" id="IPR001841">
    <property type="entry name" value="Znf_RING"/>
</dbReference>
<dbReference type="GO" id="GO:0006511">
    <property type="term" value="P:ubiquitin-dependent protein catabolic process"/>
    <property type="evidence" value="ECO:0000318"/>
    <property type="project" value="GO_Central"/>
</dbReference>
<evidence type="ECO:0000256" key="4">
    <source>
        <dbReference type="ARBA" id="ARBA00022723"/>
    </source>
</evidence>
<evidence type="ECO:0000256" key="7">
    <source>
        <dbReference type="ARBA" id="ARBA00022833"/>
    </source>
</evidence>
<dbReference type="AlphaFoldDB" id="A0A251UTI4"/>
<keyword evidence="7" id="KW-0862">Zinc</keyword>
<dbReference type="SMART" id="SM00184">
    <property type="entry name" value="RING"/>
    <property type="match status" value="1"/>
</dbReference>
<dbReference type="Proteomes" id="UP000215914">
    <property type="component" value="Chromosome 5"/>
</dbReference>
<sequence>MAEASYLHLHPDDEHRHSFSPDLDGFDLSPSDWNPIRIRASNIIDDHQDNQVNFVFDTVNHRSEHARVIVDNDLIDSDLRVRVCERGGENIDLNDLEMDFELGLGLGFAMEERNYDGDDDDDDCGFMVADCGDEFIVSGNGDRSETYFMGGISLVDSDEDPEDHEVIGVEDDFDINVCCDDDIDDDDEATLTLCWDAFHLEDDDYDDHRIEWDVPARQQFEWEEVDGDVREVLNVSPDAEPEADNWEVFLNSHNLETNPANDVGWEVFLNVGDLEGNPDLEDQFDDYNDAEHDMLFGQFADNVDSALVQPPASKRAVDDLLSVTMTIKDHEDNNAHCAVCKDEIGVGEMAKQLPCTHHYHGDCIVPWLRIRNTCPVCRHELPTDDPGYERRKAERAASRI</sequence>
<dbReference type="OrthoDB" id="8062037at2759"/>
<dbReference type="FunFam" id="3.30.40.10:FF:000022">
    <property type="entry name" value="E3 ubiquitin-protein ligase RING1-like"/>
    <property type="match status" value="1"/>
</dbReference>
<dbReference type="EMBL" id="MNCJ02000320">
    <property type="protein sequence ID" value="KAF5807352.1"/>
    <property type="molecule type" value="Genomic_DNA"/>
</dbReference>
<evidence type="ECO:0000256" key="6">
    <source>
        <dbReference type="ARBA" id="ARBA00022786"/>
    </source>
</evidence>
<reference evidence="10 12" key="1">
    <citation type="journal article" date="2017" name="Nature">
        <title>The sunflower genome provides insights into oil metabolism, flowering and Asterid evolution.</title>
        <authorList>
            <person name="Badouin H."/>
            <person name="Gouzy J."/>
            <person name="Grassa C.J."/>
            <person name="Murat F."/>
            <person name="Staton S.E."/>
            <person name="Cottret L."/>
            <person name="Lelandais-Briere C."/>
            <person name="Owens G.L."/>
            <person name="Carrere S."/>
            <person name="Mayjonade B."/>
            <person name="Legrand L."/>
            <person name="Gill N."/>
            <person name="Kane N.C."/>
            <person name="Bowers J.E."/>
            <person name="Hubner S."/>
            <person name="Bellec A."/>
            <person name="Berard A."/>
            <person name="Berges H."/>
            <person name="Blanchet N."/>
            <person name="Boniface M.C."/>
            <person name="Brunel D."/>
            <person name="Catrice O."/>
            <person name="Chaidir N."/>
            <person name="Claudel C."/>
            <person name="Donnadieu C."/>
            <person name="Faraut T."/>
            <person name="Fievet G."/>
            <person name="Helmstetter N."/>
            <person name="King M."/>
            <person name="Knapp S.J."/>
            <person name="Lai Z."/>
            <person name="Le Paslier M.C."/>
            <person name="Lippi Y."/>
            <person name="Lorenzon L."/>
            <person name="Mandel J.R."/>
            <person name="Marage G."/>
            <person name="Marchand G."/>
            <person name="Marquand E."/>
            <person name="Bret-Mestries E."/>
            <person name="Morien E."/>
            <person name="Nambeesan S."/>
            <person name="Nguyen T."/>
            <person name="Pegot-Espagnet P."/>
            <person name="Pouilly N."/>
            <person name="Raftis F."/>
            <person name="Sallet E."/>
            <person name="Schiex T."/>
            <person name="Thomas J."/>
            <person name="Vandecasteele C."/>
            <person name="Vares D."/>
            <person name="Vear F."/>
            <person name="Vautrin S."/>
            <person name="Crespi M."/>
            <person name="Mangin B."/>
            <person name="Burke J.M."/>
            <person name="Salse J."/>
            <person name="Munos S."/>
            <person name="Vincourt P."/>
            <person name="Rieseberg L.H."/>
            <person name="Langlade N.B."/>
        </authorList>
    </citation>
    <scope>NUCLEOTIDE SEQUENCE [LARGE SCALE GENOMIC DNA]</scope>
    <source>
        <strain evidence="12">cv. SF193</strain>
        <tissue evidence="10">Leaves</tissue>
    </source>
</reference>